<dbReference type="Proteomes" id="UP000028713">
    <property type="component" value="Unassembled WGS sequence"/>
</dbReference>
<dbReference type="RefSeq" id="WP_034679851.1">
    <property type="nucleotide sequence ID" value="NZ_FPAP01000002.1"/>
</dbReference>
<organism evidence="1 2">
    <name type="scientific">Chryseobacterium formosense</name>
    <dbReference type="NCBI Taxonomy" id="236814"/>
    <lineage>
        <taxon>Bacteria</taxon>
        <taxon>Pseudomonadati</taxon>
        <taxon>Bacteroidota</taxon>
        <taxon>Flavobacteriia</taxon>
        <taxon>Flavobacteriales</taxon>
        <taxon>Weeksellaceae</taxon>
        <taxon>Chryseobacterium group</taxon>
        <taxon>Chryseobacterium</taxon>
    </lineage>
</organism>
<protein>
    <submittedName>
        <fullName evidence="1">Uncharacterized protein</fullName>
    </submittedName>
</protein>
<comment type="caution">
    <text evidence="1">The sequence shown here is derived from an EMBL/GenBank/DDBJ whole genome shotgun (WGS) entry which is preliminary data.</text>
</comment>
<sequence length="203" mass="22819">MIRKNTNIISLSTKPKGFIGKFVLFLLWILTLLPNSFSAAISKDASDEIIADSSYTITIPKSENNVLHISEGTTIYGMENISLPSSADNPVINKEKKVKPKIKKNYLAKTEEKKPIVEKRIQKVIVKTCISKNSKDSFDISKKHFNEGTVNTNLQLKISIITETLRLETHYHGNTNSSYTYSNFLKGGLAVSYYFTRPPPFLA</sequence>
<evidence type="ECO:0000313" key="1">
    <source>
        <dbReference type="EMBL" id="KFE97264.1"/>
    </source>
</evidence>
<dbReference type="EMBL" id="JPRP01000007">
    <property type="protein sequence ID" value="KFE97264.1"/>
    <property type="molecule type" value="Genomic_DNA"/>
</dbReference>
<accession>A0A085YYK1</accession>
<dbReference type="OrthoDB" id="1277169at2"/>
<keyword evidence="2" id="KW-1185">Reference proteome</keyword>
<evidence type="ECO:0000313" key="2">
    <source>
        <dbReference type="Proteomes" id="UP000028713"/>
    </source>
</evidence>
<reference evidence="1 2" key="1">
    <citation type="submission" date="2014-07" db="EMBL/GenBank/DDBJ databases">
        <title>Genome of Chryseobacterium formosense LMG 24722.</title>
        <authorList>
            <person name="Pipes S.E."/>
            <person name="Stropko S.J."/>
            <person name="Newman J.D."/>
        </authorList>
    </citation>
    <scope>NUCLEOTIDE SEQUENCE [LARGE SCALE GENOMIC DNA]</scope>
    <source>
        <strain evidence="1 2">LMG 24722</strain>
    </source>
</reference>
<name>A0A085YYK1_9FLAO</name>
<dbReference type="AlphaFoldDB" id="A0A085YYK1"/>
<proteinExistence type="predicted"/>
<gene>
    <name evidence="1" type="ORF">IX39_20530</name>
</gene>